<dbReference type="Proteomes" id="UP000692954">
    <property type="component" value="Unassembled WGS sequence"/>
</dbReference>
<protein>
    <recommendedName>
        <fullName evidence="5">Transmembrane protein</fullName>
    </recommendedName>
</protein>
<evidence type="ECO:0000256" key="2">
    <source>
        <dbReference type="SAM" id="SignalP"/>
    </source>
</evidence>
<name>A0A8S1QNZ9_9CILI</name>
<evidence type="ECO:0000313" key="3">
    <source>
        <dbReference type="EMBL" id="CAD8116435.1"/>
    </source>
</evidence>
<dbReference type="AlphaFoldDB" id="A0A8S1QNZ9"/>
<feature type="chain" id="PRO_5035729727" description="Transmembrane protein" evidence="2">
    <location>
        <begin position="22"/>
        <end position="266"/>
    </location>
</feature>
<feature type="transmembrane region" description="Helical" evidence="1">
    <location>
        <begin position="222"/>
        <end position="242"/>
    </location>
</feature>
<evidence type="ECO:0000256" key="1">
    <source>
        <dbReference type="SAM" id="Phobius"/>
    </source>
</evidence>
<gene>
    <name evidence="3" type="ORF">PSON_ATCC_30995.1.T1110024</name>
</gene>
<keyword evidence="2" id="KW-0732">Signal</keyword>
<evidence type="ECO:0008006" key="5">
    <source>
        <dbReference type="Google" id="ProtNLM"/>
    </source>
</evidence>
<reference evidence="3" key="1">
    <citation type="submission" date="2021-01" db="EMBL/GenBank/DDBJ databases">
        <authorList>
            <consortium name="Genoscope - CEA"/>
            <person name="William W."/>
        </authorList>
    </citation>
    <scope>NUCLEOTIDE SEQUENCE</scope>
</reference>
<keyword evidence="1" id="KW-0472">Membrane</keyword>
<sequence>MFKLLTFLLLVLTIYTNDLNTQNLETESQQSQQQQEIETEGQKVIAKLTACWVLSVQELSEEQKQINEIIKTQSTLNRETIFYKIQTTLLEECYSRAPDEELNNVMKSIQEDKKNYKTFKQQIPDFSFDLFYTNTFDWTFTKNDETLMKYIRRFEEWVTKKTPTTSTVQQPNQQQSVFAELKKKIQDMSKKSQAKDTESDNKEQLERYQFYLSKQQGMKDPINYIFAGIAVFSFGLVFYLVYSRVKNADVDPRQDKKNKKQKSKKD</sequence>
<proteinExistence type="predicted"/>
<organism evidence="3 4">
    <name type="scientific">Paramecium sonneborni</name>
    <dbReference type="NCBI Taxonomy" id="65129"/>
    <lineage>
        <taxon>Eukaryota</taxon>
        <taxon>Sar</taxon>
        <taxon>Alveolata</taxon>
        <taxon>Ciliophora</taxon>
        <taxon>Intramacronucleata</taxon>
        <taxon>Oligohymenophorea</taxon>
        <taxon>Peniculida</taxon>
        <taxon>Parameciidae</taxon>
        <taxon>Paramecium</taxon>
    </lineage>
</organism>
<dbReference type="EMBL" id="CAJJDN010000111">
    <property type="protein sequence ID" value="CAD8116435.1"/>
    <property type="molecule type" value="Genomic_DNA"/>
</dbReference>
<keyword evidence="1" id="KW-0812">Transmembrane</keyword>
<comment type="caution">
    <text evidence="3">The sequence shown here is derived from an EMBL/GenBank/DDBJ whole genome shotgun (WGS) entry which is preliminary data.</text>
</comment>
<feature type="signal peptide" evidence="2">
    <location>
        <begin position="1"/>
        <end position="21"/>
    </location>
</feature>
<keyword evidence="1" id="KW-1133">Transmembrane helix</keyword>
<dbReference type="OrthoDB" id="303310at2759"/>
<evidence type="ECO:0000313" key="4">
    <source>
        <dbReference type="Proteomes" id="UP000692954"/>
    </source>
</evidence>
<accession>A0A8S1QNZ9</accession>
<keyword evidence="4" id="KW-1185">Reference proteome</keyword>